<evidence type="ECO:0000256" key="2">
    <source>
        <dbReference type="ARBA" id="ARBA00022723"/>
    </source>
</evidence>
<accession>A0A8J5W8B1</accession>
<dbReference type="AlphaFoldDB" id="A0A8J5W8B1"/>
<reference evidence="5" key="2">
    <citation type="submission" date="2021-02" db="EMBL/GenBank/DDBJ databases">
        <authorList>
            <person name="Kimball J.A."/>
            <person name="Haas M.W."/>
            <person name="Macchietto M."/>
            <person name="Kono T."/>
            <person name="Duquette J."/>
            <person name="Shao M."/>
        </authorList>
    </citation>
    <scope>NUCLEOTIDE SEQUENCE</scope>
    <source>
        <tissue evidence="5">Fresh leaf tissue</tissue>
    </source>
</reference>
<dbReference type="PANTHER" id="PTHR24296">
    <property type="entry name" value="CYTOCHROME P450"/>
    <property type="match status" value="1"/>
</dbReference>
<sequence>MHAADTGATTYSDKFLHDICVNFILVGRDTLSVALAWFFWLLGKNPIIEANILKDTKDIIVAWRRSSSPPTPCVCLRLVPLGTVWFGKKNLYHVAIRNISD</sequence>
<reference evidence="5" key="1">
    <citation type="journal article" date="2021" name="bioRxiv">
        <title>Whole Genome Assembly and Annotation of Northern Wild Rice, Zizania palustris L., Supports a Whole Genome Duplication in the Zizania Genus.</title>
        <authorList>
            <person name="Haas M."/>
            <person name="Kono T."/>
            <person name="Macchietto M."/>
            <person name="Millas R."/>
            <person name="McGilp L."/>
            <person name="Shao M."/>
            <person name="Duquette J."/>
            <person name="Hirsch C.N."/>
            <person name="Kimball J."/>
        </authorList>
    </citation>
    <scope>NUCLEOTIDE SEQUENCE</scope>
    <source>
        <tissue evidence="5">Fresh leaf tissue</tissue>
    </source>
</reference>
<evidence type="ECO:0000256" key="1">
    <source>
        <dbReference type="ARBA" id="ARBA00010617"/>
    </source>
</evidence>
<evidence type="ECO:0008006" key="7">
    <source>
        <dbReference type="Google" id="ProtNLM"/>
    </source>
</evidence>
<dbReference type="GO" id="GO:0046872">
    <property type="term" value="F:metal ion binding"/>
    <property type="evidence" value="ECO:0007669"/>
    <property type="project" value="UniProtKB-KW"/>
</dbReference>
<organism evidence="5 6">
    <name type="scientific">Zizania palustris</name>
    <name type="common">Northern wild rice</name>
    <dbReference type="NCBI Taxonomy" id="103762"/>
    <lineage>
        <taxon>Eukaryota</taxon>
        <taxon>Viridiplantae</taxon>
        <taxon>Streptophyta</taxon>
        <taxon>Embryophyta</taxon>
        <taxon>Tracheophyta</taxon>
        <taxon>Spermatophyta</taxon>
        <taxon>Magnoliopsida</taxon>
        <taxon>Liliopsida</taxon>
        <taxon>Poales</taxon>
        <taxon>Poaceae</taxon>
        <taxon>BOP clade</taxon>
        <taxon>Oryzoideae</taxon>
        <taxon>Oryzeae</taxon>
        <taxon>Zizaniinae</taxon>
        <taxon>Zizania</taxon>
    </lineage>
</organism>
<protein>
    <recommendedName>
        <fullName evidence="7">Cytochrome P450</fullName>
    </recommendedName>
</protein>
<keyword evidence="3" id="KW-0560">Oxidoreductase</keyword>
<dbReference type="EMBL" id="JAAALK010000082">
    <property type="protein sequence ID" value="KAG8084759.1"/>
    <property type="molecule type" value="Genomic_DNA"/>
</dbReference>
<name>A0A8J5W8B1_ZIZPA</name>
<keyword evidence="2" id="KW-0479">Metal-binding</keyword>
<dbReference type="GO" id="GO:0016491">
    <property type="term" value="F:oxidoreductase activity"/>
    <property type="evidence" value="ECO:0007669"/>
    <property type="project" value="UniProtKB-KW"/>
</dbReference>
<evidence type="ECO:0000256" key="3">
    <source>
        <dbReference type="ARBA" id="ARBA00023002"/>
    </source>
</evidence>
<evidence type="ECO:0000313" key="6">
    <source>
        <dbReference type="Proteomes" id="UP000729402"/>
    </source>
</evidence>
<evidence type="ECO:0000256" key="4">
    <source>
        <dbReference type="ARBA" id="ARBA00023004"/>
    </source>
</evidence>
<comment type="caution">
    <text evidence="5">The sequence shown here is derived from an EMBL/GenBank/DDBJ whole genome shotgun (WGS) entry which is preliminary data.</text>
</comment>
<comment type="similarity">
    <text evidence="1">Belongs to the cytochrome P450 family.</text>
</comment>
<dbReference type="Proteomes" id="UP000729402">
    <property type="component" value="Unassembled WGS sequence"/>
</dbReference>
<keyword evidence="4" id="KW-0408">Iron</keyword>
<gene>
    <name evidence="5" type="ORF">GUJ93_ZPchr0010g8780</name>
</gene>
<evidence type="ECO:0000313" key="5">
    <source>
        <dbReference type="EMBL" id="KAG8084759.1"/>
    </source>
</evidence>
<proteinExistence type="inferred from homology"/>
<dbReference type="OrthoDB" id="1723915at2759"/>
<keyword evidence="6" id="KW-1185">Reference proteome</keyword>